<dbReference type="Pfam" id="PF20599">
    <property type="entry name" value="DUF6796"/>
    <property type="match status" value="1"/>
</dbReference>
<protein>
    <submittedName>
        <fullName evidence="3">Uncharacterized protein</fullName>
    </submittedName>
</protein>
<reference evidence="4" key="2">
    <citation type="submission" date="2016-11" db="EMBL/GenBank/DDBJ databases">
        <authorList>
            <person name="Varghese N."/>
            <person name="Submissions S."/>
        </authorList>
    </citation>
    <scope>NUCLEOTIDE SEQUENCE [LARGE SCALE GENOMIC DNA]</scope>
    <source>
        <strain evidence="4">DSM 27989</strain>
    </source>
</reference>
<reference evidence="5" key="4">
    <citation type="journal article" date="2019" name="Int. J. Syst. Evol. Microbiol.">
        <title>The Global Catalogue of Microorganisms (GCM) 10K type strain sequencing project: providing services to taxonomists for standard genome sequencing and annotation.</title>
        <authorList>
            <consortium name="The Broad Institute Genomics Platform"/>
            <consortium name="The Broad Institute Genome Sequencing Center for Infectious Disease"/>
            <person name="Wu L."/>
            <person name="Ma J."/>
        </authorList>
    </citation>
    <scope>NUCLEOTIDE SEQUENCE [LARGE SCALE GENOMIC DNA]</scope>
    <source>
        <strain evidence="5">CGMCC 1.12707</strain>
    </source>
</reference>
<feature type="transmembrane region" description="Helical" evidence="1">
    <location>
        <begin position="185"/>
        <end position="206"/>
    </location>
</feature>
<name>A0A1M6Y3Z1_9FLAO</name>
<feature type="transmembrane region" description="Helical" evidence="1">
    <location>
        <begin position="65"/>
        <end position="87"/>
    </location>
</feature>
<accession>A0A1M6Y3Z1</accession>
<gene>
    <name evidence="2" type="ORF">GCM10010984_09060</name>
    <name evidence="3" type="ORF">SAMN05443634_10675</name>
</gene>
<reference evidence="2" key="5">
    <citation type="submission" date="2024-05" db="EMBL/GenBank/DDBJ databases">
        <authorList>
            <person name="Sun Q."/>
            <person name="Zhou Y."/>
        </authorList>
    </citation>
    <scope>NUCLEOTIDE SEQUENCE</scope>
    <source>
        <strain evidence="2">CGMCC 1.12707</strain>
    </source>
</reference>
<sequence length="247" mass="28598">MKYQLKIKLAFISAIIASICWVIGDMFVAGFNVNPEKYPLFSQTYADKVDVVLATLMLEGSTERLMFGALIAAMTAVLFLPAIWLVYQYIKQEFKSKWIVWSNYYLLVLSVLLMPLGHAVYYYVGEIHKAIYFTDQIAHPYLLEIAKGFTMSLYITWGTAIIVMFLGWIIYAIFIFIGKTSLPKWFGFFTPFFLTLYQHPILYFMPSSDLKGWITSAGFNISYLIFFSLLFILFRKQLLQSNSNNHD</sequence>
<dbReference type="EMBL" id="BMFL01000005">
    <property type="protein sequence ID" value="GGE93626.1"/>
    <property type="molecule type" value="Genomic_DNA"/>
</dbReference>
<keyword evidence="5" id="KW-1185">Reference proteome</keyword>
<reference evidence="3" key="3">
    <citation type="submission" date="2016-11" db="EMBL/GenBank/DDBJ databases">
        <authorList>
            <person name="Jaros S."/>
            <person name="Januszkiewicz K."/>
            <person name="Wedrychowicz H."/>
        </authorList>
    </citation>
    <scope>NUCLEOTIDE SEQUENCE [LARGE SCALE GENOMIC DNA]</scope>
    <source>
        <strain evidence="3">DSM 27989</strain>
    </source>
</reference>
<evidence type="ECO:0000313" key="4">
    <source>
        <dbReference type="Proteomes" id="UP000184120"/>
    </source>
</evidence>
<dbReference type="InterPro" id="IPR046475">
    <property type="entry name" value="DUF6796"/>
</dbReference>
<organism evidence="3 4">
    <name type="scientific">Chishuiella changwenlii</name>
    <dbReference type="NCBI Taxonomy" id="1434701"/>
    <lineage>
        <taxon>Bacteria</taxon>
        <taxon>Pseudomonadati</taxon>
        <taxon>Bacteroidota</taxon>
        <taxon>Flavobacteriia</taxon>
        <taxon>Flavobacteriales</taxon>
        <taxon>Weeksellaceae</taxon>
        <taxon>Chishuiella</taxon>
    </lineage>
</organism>
<dbReference type="AlphaFoldDB" id="A0A1M6Y3Z1"/>
<dbReference type="Proteomes" id="UP000184120">
    <property type="component" value="Unassembled WGS sequence"/>
</dbReference>
<feature type="transmembrane region" description="Helical" evidence="1">
    <location>
        <begin position="212"/>
        <end position="234"/>
    </location>
</feature>
<feature type="transmembrane region" description="Helical" evidence="1">
    <location>
        <begin position="9"/>
        <end position="31"/>
    </location>
</feature>
<dbReference type="STRING" id="1434701.SAMN05443634_10675"/>
<feature type="transmembrane region" description="Helical" evidence="1">
    <location>
        <begin position="99"/>
        <end position="124"/>
    </location>
</feature>
<reference evidence="2" key="1">
    <citation type="journal article" date="2014" name="Int. J. Syst. Evol. Microbiol.">
        <title>Complete genome of a new Firmicutes species belonging to the dominant human colonic microbiota ('Ruminococcus bicirculans') reveals two chromosomes and a selective capacity to utilize plant glucans.</title>
        <authorList>
            <consortium name="NISC Comparative Sequencing Program"/>
            <person name="Wegmann U."/>
            <person name="Louis P."/>
            <person name="Goesmann A."/>
            <person name="Henrissat B."/>
            <person name="Duncan S.H."/>
            <person name="Flint H.J."/>
        </authorList>
    </citation>
    <scope>NUCLEOTIDE SEQUENCE</scope>
    <source>
        <strain evidence="2">CGMCC 1.12707</strain>
    </source>
</reference>
<evidence type="ECO:0000313" key="3">
    <source>
        <dbReference type="EMBL" id="SHL12922.1"/>
    </source>
</evidence>
<keyword evidence="1" id="KW-0812">Transmembrane</keyword>
<keyword evidence="1" id="KW-0472">Membrane</keyword>
<dbReference type="EMBL" id="FRBH01000006">
    <property type="protein sequence ID" value="SHL12922.1"/>
    <property type="molecule type" value="Genomic_DNA"/>
</dbReference>
<keyword evidence="1" id="KW-1133">Transmembrane helix</keyword>
<dbReference type="OrthoDB" id="2234586at2"/>
<dbReference type="RefSeq" id="WP_072931634.1">
    <property type="nucleotide sequence ID" value="NZ_BMFL01000005.1"/>
</dbReference>
<feature type="transmembrane region" description="Helical" evidence="1">
    <location>
        <begin position="154"/>
        <end position="178"/>
    </location>
</feature>
<proteinExistence type="predicted"/>
<evidence type="ECO:0000256" key="1">
    <source>
        <dbReference type="SAM" id="Phobius"/>
    </source>
</evidence>
<evidence type="ECO:0000313" key="2">
    <source>
        <dbReference type="EMBL" id="GGE93626.1"/>
    </source>
</evidence>
<dbReference type="Proteomes" id="UP000650994">
    <property type="component" value="Unassembled WGS sequence"/>
</dbReference>
<evidence type="ECO:0000313" key="5">
    <source>
        <dbReference type="Proteomes" id="UP000650994"/>
    </source>
</evidence>